<comment type="caution">
    <text evidence="2">The sequence shown here is derived from an EMBL/GenBank/DDBJ whole genome shotgun (WGS) entry which is preliminary data.</text>
</comment>
<keyword evidence="3" id="KW-1185">Reference proteome</keyword>
<reference evidence="2" key="1">
    <citation type="journal article" date="2022" name="bioRxiv">
        <title>Sequencing and chromosome-scale assembly of the giantPleurodeles waltlgenome.</title>
        <authorList>
            <person name="Brown T."/>
            <person name="Elewa A."/>
            <person name="Iarovenko S."/>
            <person name="Subramanian E."/>
            <person name="Araus A.J."/>
            <person name="Petzold A."/>
            <person name="Susuki M."/>
            <person name="Suzuki K.-i.T."/>
            <person name="Hayashi T."/>
            <person name="Toyoda A."/>
            <person name="Oliveira C."/>
            <person name="Osipova E."/>
            <person name="Leigh N.D."/>
            <person name="Simon A."/>
            <person name="Yun M.H."/>
        </authorList>
    </citation>
    <scope>NUCLEOTIDE SEQUENCE</scope>
    <source>
        <strain evidence="2">20211129_DDA</strain>
        <tissue evidence="2">Liver</tissue>
    </source>
</reference>
<organism evidence="2 3">
    <name type="scientific">Pleurodeles waltl</name>
    <name type="common">Iberian ribbed newt</name>
    <dbReference type="NCBI Taxonomy" id="8319"/>
    <lineage>
        <taxon>Eukaryota</taxon>
        <taxon>Metazoa</taxon>
        <taxon>Chordata</taxon>
        <taxon>Craniata</taxon>
        <taxon>Vertebrata</taxon>
        <taxon>Euteleostomi</taxon>
        <taxon>Amphibia</taxon>
        <taxon>Batrachia</taxon>
        <taxon>Caudata</taxon>
        <taxon>Salamandroidea</taxon>
        <taxon>Salamandridae</taxon>
        <taxon>Pleurodelinae</taxon>
        <taxon>Pleurodeles</taxon>
    </lineage>
</organism>
<feature type="compositionally biased region" description="Polar residues" evidence="1">
    <location>
        <begin position="30"/>
        <end position="39"/>
    </location>
</feature>
<evidence type="ECO:0000256" key="1">
    <source>
        <dbReference type="SAM" id="MobiDB-lite"/>
    </source>
</evidence>
<dbReference type="EMBL" id="JANPWB010000012">
    <property type="protein sequence ID" value="KAJ1118730.1"/>
    <property type="molecule type" value="Genomic_DNA"/>
</dbReference>
<feature type="compositionally biased region" description="Basic and acidic residues" evidence="1">
    <location>
        <begin position="16"/>
        <end position="29"/>
    </location>
</feature>
<dbReference type="AlphaFoldDB" id="A0AAV7P0S5"/>
<dbReference type="Proteomes" id="UP001066276">
    <property type="component" value="Chromosome 8"/>
</dbReference>
<evidence type="ECO:0000313" key="2">
    <source>
        <dbReference type="EMBL" id="KAJ1118730.1"/>
    </source>
</evidence>
<name>A0AAV7P0S5_PLEWA</name>
<gene>
    <name evidence="2" type="ORF">NDU88_006917</name>
</gene>
<protein>
    <submittedName>
        <fullName evidence="2">Uncharacterized protein</fullName>
    </submittedName>
</protein>
<sequence length="91" mass="9467">MGRSNSPASGCQGKESNVKTEGGEEKDTSGRQGATTEQNVPIRVQGIGGPSRGWKEQTPGSGVQQPATLLEKRDISRCVEVAWGGIGERGG</sequence>
<accession>A0AAV7P0S5</accession>
<feature type="region of interest" description="Disordered" evidence="1">
    <location>
        <begin position="1"/>
        <end position="66"/>
    </location>
</feature>
<proteinExistence type="predicted"/>
<evidence type="ECO:0000313" key="3">
    <source>
        <dbReference type="Proteomes" id="UP001066276"/>
    </source>
</evidence>